<keyword evidence="2" id="KW-1185">Reference proteome</keyword>
<evidence type="ECO:0000313" key="1">
    <source>
        <dbReference type="EMBL" id="OZI23709.1"/>
    </source>
</evidence>
<protein>
    <submittedName>
        <fullName evidence="1">Uncharacterized protein</fullName>
    </submittedName>
</protein>
<name>A0A261RFA7_9BORD</name>
<proteinExistence type="predicted"/>
<dbReference type="OrthoDB" id="8781953at2"/>
<dbReference type="Proteomes" id="UP000216857">
    <property type="component" value="Unassembled WGS sequence"/>
</dbReference>
<gene>
    <name evidence="1" type="ORF">CAL26_09770</name>
</gene>
<comment type="caution">
    <text evidence="1">The sequence shown here is derived from an EMBL/GenBank/DDBJ whole genome shotgun (WGS) entry which is preliminary data.</text>
</comment>
<dbReference type="AlphaFoldDB" id="A0A261RFA7"/>
<dbReference type="EMBL" id="NEVJ01000002">
    <property type="protein sequence ID" value="OZI23709.1"/>
    <property type="molecule type" value="Genomic_DNA"/>
</dbReference>
<reference evidence="1" key="1">
    <citation type="submission" date="2017-05" db="EMBL/GenBank/DDBJ databases">
        <title>Complete and WGS of Bordetella genogroups.</title>
        <authorList>
            <person name="Spilker T."/>
            <person name="Lipuma J."/>
        </authorList>
    </citation>
    <scope>NUCLEOTIDE SEQUENCE</scope>
    <source>
        <strain evidence="1">AU21707</strain>
    </source>
</reference>
<accession>A0A261RFA7</accession>
<dbReference type="RefSeq" id="WP_094846671.1">
    <property type="nucleotide sequence ID" value="NZ_NEVJ01000002.1"/>
</dbReference>
<evidence type="ECO:0000313" key="2">
    <source>
        <dbReference type="Proteomes" id="UP000216857"/>
    </source>
</evidence>
<organism evidence="1 2">
    <name type="scientific">Bordetella genomosp. 9</name>
    <dbReference type="NCBI Taxonomy" id="1416803"/>
    <lineage>
        <taxon>Bacteria</taxon>
        <taxon>Pseudomonadati</taxon>
        <taxon>Pseudomonadota</taxon>
        <taxon>Betaproteobacteria</taxon>
        <taxon>Burkholderiales</taxon>
        <taxon>Alcaligenaceae</taxon>
        <taxon>Bordetella</taxon>
    </lineage>
</organism>
<sequence length="99" mass="11320">MDDRELLERAARAAGKEFDPTSRDKRGLWVVKENTLYHQRELWNPLTNDGDAFRLAVALSLFDDLEHKASAYASERNYDIDPCKAFRHVITNAAAARGR</sequence>